<reference evidence="2" key="1">
    <citation type="journal article" date="2021" name="ISME J.">
        <title>Mercury methylation by metabolically versatile and cosmopolitan marine bacteria.</title>
        <authorList>
            <person name="Lin H."/>
            <person name="Ascher D.B."/>
            <person name="Myung Y."/>
            <person name="Lamborg C.H."/>
            <person name="Hallam S.J."/>
            <person name="Gionfriddo C.M."/>
            <person name="Holt K.E."/>
            <person name="Moreau J.W."/>
        </authorList>
    </citation>
    <scope>NUCLEOTIDE SEQUENCE</scope>
    <source>
        <strain evidence="2">SI075_bin30</strain>
    </source>
</reference>
<dbReference type="PANTHER" id="PTHR10885:SF20">
    <property type="entry name" value="NUDIX HYDROLASE DOMAIN-CONTAINING PROTEIN"/>
    <property type="match status" value="1"/>
</dbReference>
<dbReference type="Gene3D" id="3.90.79.10">
    <property type="entry name" value="Nucleoside Triphosphate Pyrophosphohydrolase"/>
    <property type="match status" value="1"/>
</dbReference>
<accession>A0A8T5GDK5</accession>
<dbReference type="Pfam" id="PF00293">
    <property type="entry name" value="NUDIX"/>
    <property type="match status" value="1"/>
</dbReference>
<evidence type="ECO:0000313" key="3">
    <source>
        <dbReference type="Proteomes" id="UP000722459"/>
    </source>
</evidence>
<evidence type="ECO:0000313" key="2">
    <source>
        <dbReference type="EMBL" id="MBT4870103.1"/>
    </source>
</evidence>
<dbReference type="GO" id="GO:0005737">
    <property type="term" value="C:cytoplasm"/>
    <property type="evidence" value="ECO:0007669"/>
    <property type="project" value="TreeGrafter"/>
</dbReference>
<dbReference type="PANTHER" id="PTHR10885">
    <property type="entry name" value="ISOPENTENYL-DIPHOSPHATE DELTA-ISOMERASE"/>
    <property type="match status" value="1"/>
</dbReference>
<comment type="caution">
    <text evidence="2">The sequence shown here is derived from an EMBL/GenBank/DDBJ whole genome shotgun (WGS) entry which is preliminary data.</text>
</comment>
<proteinExistence type="predicted"/>
<evidence type="ECO:0000259" key="1">
    <source>
        <dbReference type="PROSITE" id="PS51462"/>
    </source>
</evidence>
<gene>
    <name evidence="2" type="ORF">HON47_00830</name>
</gene>
<name>A0A8T5GDK5_9ARCH</name>
<dbReference type="GO" id="GO:0009240">
    <property type="term" value="P:isopentenyl diphosphate biosynthetic process"/>
    <property type="evidence" value="ECO:0007669"/>
    <property type="project" value="TreeGrafter"/>
</dbReference>
<organism evidence="2 3">
    <name type="scientific">Candidatus Iainarchaeum sp</name>
    <dbReference type="NCBI Taxonomy" id="3101447"/>
    <lineage>
        <taxon>Archaea</taxon>
        <taxon>Candidatus Iainarchaeota</taxon>
        <taxon>Candidatus Iainarchaeia</taxon>
        <taxon>Candidatus Iainarchaeales</taxon>
        <taxon>Candidatus Iainarchaeaceae</taxon>
        <taxon>Candidatus Iainarchaeum</taxon>
    </lineage>
</organism>
<dbReference type="SUPFAM" id="SSF55811">
    <property type="entry name" value="Nudix"/>
    <property type="match status" value="1"/>
</dbReference>
<dbReference type="InterPro" id="IPR000086">
    <property type="entry name" value="NUDIX_hydrolase_dom"/>
</dbReference>
<feature type="domain" description="Nudix hydrolase" evidence="1">
    <location>
        <begin position="39"/>
        <end position="197"/>
    </location>
</feature>
<dbReference type="AlphaFoldDB" id="A0A8T5GDK5"/>
<dbReference type="PROSITE" id="PS51462">
    <property type="entry name" value="NUDIX"/>
    <property type="match status" value="1"/>
</dbReference>
<dbReference type="Proteomes" id="UP000722459">
    <property type="component" value="Unassembled WGS sequence"/>
</dbReference>
<dbReference type="GO" id="GO:0004452">
    <property type="term" value="F:isopentenyl-diphosphate delta-isomerase activity"/>
    <property type="evidence" value="ECO:0007669"/>
    <property type="project" value="TreeGrafter"/>
</dbReference>
<protein>
    <submittedName>
        <fullName evidence="2">NUDIX domain-containing protein</fullName>
    </submittedName>
</protein>
<sequence length="219" mass="25235">MAELLEMFSDEGELIGSMEKKKFHQTQRKEFFENGKVTSRHKAVKLILMTSTGRVILQRRSKWKGDNAGMWDKTVGGHVTKGDSFDLTMLKECAEELGIPATTVSKPEFEISVVTTDLHVLGILTKLSYLDFNKSNRKQKDGKVWTEPSMTQFYIGYYDGTIRFMDQESCGIQVFALDELEDEIKKNPDEFTDDIKYILDKFSDYIRPIKPKGRHELND</sequence>
<dbReference type="InterPro" id="IPR015797">
    <property type="entry name" value="NUDIX_hydrolase-like_dom_sf"/>
</dbReference>
<dbReference type="EMBL" id="JABJNZ010000015">
    <property type="protein sequence ID" value="MBT4870103.1"/>
    <property type="molecule type" value="Genomic_DNA"/>
</dbReference>